<dbReference type="GO" id="GO:0005737">
    <property type="term" value="C:cytoplasm"/>
    <property type="evidence" value="ECO:0007669"/>
    <property type="project" value="TreeGrafter"/>
</dbReference>
<keyword evidence="10" id="KW-0560">Oxidoreductase</keyword>
<gene>
    <name evidence="18" type="ORF">SAMN04488051_103148</name>
</gene>
<name>A0A1H4B2A0_ALKAM</name>
<accession>A0A1H4B2A0</accession>
<keyword evidence="8" id="KW-0274">FAD</keyword>
<dbReference type="InterPro" id="IPR006091">
    <property type="entry name" value="Acyl-CoA_Oxase/DH_mid-dom"/>
</dbReference>
<comment type="catalytic activity">
    <reaction evidence="13">
        <text>a long-chain 2,3-saturated fatty acyl-CoA + oxidized [electron-transfer flavoprotein] + H(+) = a long-chain (2E)-enoyl-CoA + reduced [electron-transfer flavoprotein]</text>
        <dbReference type="Rhea" id="RHEA:17721"/>
        <dbReference type="Rhea" id="RHEA-COMP:10685"/>
        <dbReference type="Rhea" id="RHEA-COMP:10686"/>
        <dbReference type="ChEBI" id="CHEBI:15378"/>
        <dbReference type="ChEBI" id="CHEBI:57692"/>
        <dbReference type="ChEBI" id="CHEBI:58307"/>
        <dbReference type="ChEBI" id="CHEBI:83721"/>
        <dbReference type="ChEBI" id="CHEBI:83727"/>
        <dbReference type="EC" id="1.3.8.8"/>
    </reaction>
</comment>
<evidence type="ECO:0000256" key="2">
    <source>
        <dbReference type="ARBA" id="ARBA00005005"/>
    </source>
</evidence>
<dbReference type="FunFam" id="2.40.110.10:FF:000010">
    <property type="entry name" value="Acyl-CoA dehydrogenase"/>
    <property type="match status" value="1"/>
</dbReference>
<evidence type="ECO:0000256" key="7">
    <source>
        <dbReference type="ARBA" id="ARBA00022630"/>
    </source>
</evidence>
<evidence type="ECO:0000256" key="10">
    <source>
        <dbReference type="ARBA" id="ARBA00023002"/>
    </source>
</evidence>
<dbReference type="AlphaFoldDB" id="A0A1H4B2A0"/>
<dbReference type="Gene3D" id="1.20.140.10">
    <property type="entry name" value="Butyryl-CoA Dehydrogenase, subunit A, domain 3"/>
    <property type="match status" value="1"/>
</dbReference>
<keyword evidence="11" id="KW-0443">Lipid metabolism</keyword>
<evidence type="ECO:0000256" key="3">
    <source>
        <dbReference type="ARBA" id="ARBA00009347"/>
    </source>
</evidence>
<evidence type="ECO:0000313" key="19">
    <source>
        <dbReference type="Proteomes" id="UP000198773"/>
    </source>
</evidence>
<comment type="similarity">
    <text evidence="3">Belongs to the acyl-CoA dehydrogenase family.</text>
</comment>
<dbReference type="Proteomes" id="UP000198773">
    <property type="component" value="Unassembled WGS sequence"/>
</dbReference>
<evidence type="ECO:0000259" key="16">
    <source>
        <dbReference type="Pfam" id="PF02771"/>
    </source>
</evidence>
<dbReference type="Pfam" id="PF09317">
    <property type="entry name" value="ACDH_C"/>
    <property type="match status" value="1"/>
</dbReference>
<dbReference type="NCBIfam" id="NF007000">
    <property type="entry name" value="PRK09463.1"/>
    <property type="match status" value="1"/>
</dbReference>
<comment type="catalytic activity">
    <reaction evidence="12">
        <text>a medium-chain 2,3-saturated fatty acyl-CoA + oxidized [electron-transfer flavoprotein] + H(+) = a medium-chain (2E)-enoyl-CoA + reduced [electron-transfer flavoprotein]</text>
        <dbReference type="Rhea" id="RHEA:14477"/>
        <dbReference type="Rhea" id="RHEA-COMP:10685"/>
        <dbReference type="Rhea" id="RHEA-COMP:10686"/>
        <dbReference type="ChEBI" id="CHEBI:15378"/>
        <dbReference type="ChEBI" id="CHEBI:57692"/>
        <dbReference type="ChEBI" id="CHEBI:58307"/>
        <dbReference type="ChEBI" id="CHEBI:83723"/>
        <dbReference type="ChEBI" id="CHEBI:83726"/>
        <dbReference type="EC" id="1.3.8.7"/>
    </reaction>
</comment>
<evidence type="ECO:0000256" key="4">
    <source>
        <dbReference type="ARBA" id="ARBA00012033"/>
    </source>
</evidence>
<evidence type="ECO:0000256" key="1">
    <source>
        <dbReference type="ARBA" id="ARBA00001974"/>
    </source>
</evidence>
<dbReference type="GO" id="GO:0004466">
    <property type="term" value="F:long-chain fatty acyl-CoA dehydrogenase activity"/>
    <property type="evidence" value="ECO:0007669"/>
    <property type="project" value="UniProtKB-EC"/>
</dbReference>
<comment type="cofactor">
    <cofactor evidence="1">
        <name>FAD</name>
        <dbReference type="ChEBI" id="CHEBI:57692"/>
    </cofactor>
</comment>
<dbReference type="InterPro" id="IPR013786">
    <property type="entry name" value="AcylCoA_DH/ox_N"/>
</dbReference>
<dbReference type="Pfam" id="PF02771">
    <property type="entry name" value="Acyl-CoA_dh_N"/>
    <property type="match status" value="1"/>
</dbReference>
<dbReference type="EC" id="1.3.8.8" evidence="5"/>
<dbReference type="STRING" id="152573.SAMN04488051_103148"/>
<evidence type="ECO:0000259" key="17">
    <source>
        <dbReference type="Pfam" id="PF09317"/>
    </source>
</evidence>
<dbReference type="InterPro" id="IPR036250">
    <property type="entry name" value="AcylCo_DH-like_C"/>
</dbReference>
<organism evidence="18 19">
    <name type="scientific">Alkalimonas amylolytica</name>
    <dbReference type="NCBI Taxonomy" id="152573"/>
    <lineage>
        <taxon>Bacteria</taxon>
        <taxon>Pseudomonadati</taxon>
        <taxon>Pseudomonadota</taxon>
        <taxon>Gammaproteobacteria</taxon>
        <taxon>Alkalimonas</taxon>
    </lineage>
</organism>
<dbReference type="FunFam" id="1.10.540.10:FF:000004">
    <property type="entry name" value="Acyl-CoA dehydrogenase"/>
    <property type="match status" value="1"/>
</dbReference>
<dbReference type="OrthoDB" id="9802447at2"/>
<dbReference type="InterPro" id="IPR009100">
    <property type="entry name" value="AcylCoA_DH/oxidase_NM_dom_sf"/>
</dbReference>
<dbReference type="GO" id="GO:0033539">
    <property type="term" value="P:fatty acid beta-oxidation using acyl-CoA dehydrogenase"/>
    <property type="evidence" value="ECO:0007669"/>
    <property type="project" value="InterPro"/>
</dbReference>
<keyword evidence="9" id="KW-0276">Fatty acid metabolism</keyword>
<evidence type="ECO:0000313" key="18">
    <source>
        <dbReference type="EMBL" id="SEA42325.1"/>
    </source>
</evidence>
<dbReference type="InterPro" id="IPR050741">
    <property type="entry name" value="Acyl-CoA_dehydrogenase"/>
</dbReference>
<dbReference type="PANTHER" id="PTHR48083">
    <property type="entry name" value="MEDIUM-CHAIN SPECIFIC ACYL-COA DEHYDROGENASE, MITOCHONDRIAL-RELATED"/>
    <property type="match status" value="1"/>
</dbReference>
<evidence type="ECO:0000259" key="14">
    <source>
        <dbReference type="Pfam" id="PF00441"/>
    </source>
</evidence>
<protein>
    <recommendedName>
        <fullName evidence="6">Acyl-coenzyme A dehydrogenase</fullName>
        <ecNumber evidence="4">1.3.8.7</ecNumber>
        <ecNumber evidence="5">1.3.8.8</ecNumber>
    </recommendedName>
</protein>
<comment type="pathway">
    <text evidence="2">Lipid metabolism; fatty acid beta-oxidation.</text>
</comment>
<dbReference type="Pfam" id="PF02770">
    <property type="entry name" value="Acyl-CoA_dh_M"/>
    <property type="match status" value="1"/>
</dbReference>
<dbReference type="NCBIfam" id="NF009586">
    <property type="entry name" value="PRK13026.1"/>
    <property type="match status" value="1"/>
</dbReference>
<keyword evidence="19" id="KW-1185">Reference proteome</keyword>
<evidence type="ECO:0000256" key="5">
    <source>
        <dbReference type="ARBA" id="ARBA00012040"/>
    </source>
</evidence>
<feature type="domain" description="Acyl-CoA dehydrogenase/oxidase N-terminal" evidence="16">
    <location>
        <begin position="82"/>
        <end position="189"/>
    </location>
</feature>
<dbReference type="SUPFAM" id="SSF47203">
    <property type="entry name" value="Acyl-CoA dehydrogenase C-terminal domain-like"/>
    <property type="match status" value="1"/>
</dbReference>
<dbReference type="SUPFAM" id="SSF56645">
    <property type="entry name" value="Acyl-CoA dehydrogenase NM domain-like"/>
    <property type="match status" value="1"/>
</dbReference>
<dbReference type="InterPro" id="IPR037069">
    <property type="entry name" value="AcylCoA_DH/ox_N_sf"/>
</dbReference>
<evidence type="ECO:0000256" key="13">
    <source>
        <dbReference type="ARBA" id="ARBA00049247"/>
    </source>
</evidence>
<dbReference type="RefSeq" id="WP_091341356.1">
    <property type="nucleotide sequence ID" value="NZ_FNRM01000003.1"/>
</dbReference>
<feature type="domain" description="Acyl-CoA dehydrogenase/oxidase C-terminal" evidence="14">
    <location>
        <begin position="317"/>
        <end position="462"/>
    </location>
</feature>
<dbReference type="InterPro" id="IPR046373">
    <property type="entry name" value="Acyl-CoA_Oxase/DH_mid-dom_sf"/>
</dbReference>
<dbReference type="InterPro" id="IPR015396">
    <property type="entry name" value="FadE_C"/>
</dbReference>
<evidence type="ECO:0000256" key="11">
    <source>
        <dbReference type="ARBA" id="ARBA00023098"/>
    </source>
</evidence>
<evidence type="ECO:0000256" key="6">
    <source>
        <dbReference type="ARBA" id="ARBA00020144"/>
    </source>
</evidence>
<feature type="domain" description="Acyl-CoA dehydrogenase C-terminal bacterial-type" evidence="17">
    <location>
        <begin position="471"/>
        <end position="755"/>
    </location>
</feature>
<dbReference type="Pfam" id="PF00441">
    <property type="entry name" value="Acyl-CoA_dh_1"/>
    <property type="match status" value="1"/>
</dbReference>
<dbReference type="GO" id="GO:0070991">
    <property type="term" value="F:medium-chain fatty acyl-CoA dehydrogenase activity"/>
    <property type="evidence" value="ECO:0007669"/>
    <property type="project" value="UniProtKB-EC"/>
</dbReference>
<dbReference type="UniPathway" id="UPA00659"/>
<dbReference type="EMBL" id="FNRM01000003">
    <property type="protein sequence ID" value="SEA42325.1"/>
    <property type="molecule type" value="Genomic_DNA"/>
</dbReference>
<keyword evidence="7" id="KW-0285">Flavoprotein</keyword>
<dbReference type="Gene3D" id="2.40.110.10">
    <property type="entry name" value="Butyryl-CoA Dehydrogenase, subunit A, domain 2"/>
    <property type="match status" value="1"/>
</dbReference>
<feature type="domain" description="Acyl-CoA oxidase/dehydrogenase middle" evidence="15">
    <location>
        <begin position="194"/>
        <end position="294"/>
    </location>
</feature>
<dbReference type="FunFam" id="1.20.140.10:FF:000009">
    <property type="entry name" value="Acyl-CoA dehydrogenase"/>
    <property type="match status" value="1"/>
</dbReference>
<dbReference type="Gene3D" id="1.10.540.10">
    <property type="entry name" value="Acyl-CoA dehydrogenase/oxidase, N-terminal domain"/>
    <property type="match status" value="1"/>
</dbReference>
<proteinExistence type="inferred from homology"/>
<evidence type="ECO:0000256" key="12">
    <source>
        <dbReference type="ARBA" id="ARBA00047882"/>
    </source>
</evidence>
<dbReference type="EC" id="1.3.8.7" evidence="4"/>
<evidence type="ECO:0000256" key="9">
    <source>
        <dbReference type="ARBA" id="ARBA00022832"/>
    </source>
</evidence>
<reference evidence="18 19" key="1">
    <citation type="submission" date="2016-10" db="EMBL/GenBank/DDBJ databases">
        <authorList>
            <person name="de Groot N.N."/>
        </authorList>
    </citation>
    <scope>NUCLEOTIDE SEQUENCE [LARGE SCALE GENOMIC DNA]</scope>
    <source>
        <strain evidence="18 19">CGMCC 1.3430</strain>
    </source>
</reference>
<evidence type="ECO:0000256" key="8">
    <source>
        <dbReference type="ARBA" id="ARBA00022827"/>
    </source>
</evidence>
<evidence type="ECO:0000259" key="15">
    <source>
        <dbReference type="Pfam" id="PF02770"/>
    </source>
</evidence>
<sequence>MNLLLILIITLAVLLGVPPIRRALISAPIFKVFKKILPPLSETEQQAMEAGDVWWDGDLFQGKPDWQKMHQYPKPKLSEDEQAFMDEQVETLLAMLDDYDIVQKKRDLPEKVWDYLKQEGFFAMIIPKSYGGRGFSAIANSTIVSRIASRSLTAAVTVMVPNSLGPGELLMHYGTDQQKDYWLPRLADGRDVPCFALTGPEAGSDAGGIPDTGVICRGEFEGKEVVGIRLNWDKRYITLSPVATVLGLAFKMFDPDGLLGDKKDIGITCALIPTSHPGVEIGDRHFPMGMAFMNGTTYGKDVFIPLDWIIGGPDYAGRGWRMLVECLSAGRGISLPALATATGHLASRMTGAYSYVRQQFGLSIGKFEGVQEAFARIGGLTYGLEAMRVMTAGAIDLKLSPGVVTAIAKYHMTEMSRTILNDAFDIHAGRAIQLGPKNYLAHGYMGVPISITVEGANILTRNLMIFGQGATRCHPYVLAELQAAANPDANEGLQQFDGLLLRHVGFALGNTFSCLWQGLTAAAFNKSPMAGETARYYKQLSRMSRALALTADISMLMLGGDLKRKEMLSARLGDVLSHLYMASAVLKFYEDNGRQQADLPFVHYNLQRSLAEIGRAFDGFFANFPSRVVAVLLKRLIFPFGIGYKMPADDICMDICDALSKPGVIRDRLTHLCYIGEGEQDPTGLMEQAFIEMHQAQPQLKAILLAQRDGKISRKVPMEQAITEAEAAGIVTSEQAEQLHHMNKLRFEAISVDSFKPGEL</sequence>
<dbReference type="PANTHER" id="PTHR48083:SF33">
    <property type="entry name" value="ACYL-COENZYME A DEHYDROGENASE"/>
    <property type="match status" value="1"/>
</dbReference>
<dbReference type="InterPro" id="IPR009075">
    <property type="entry name" value="AcylCo_DH/oxidase_C"/>
</dbReference>
<dbReference type="GO" id="GO:0050660">
    <property type="term" value="F:flavin adenine dinucleotide binding"/>
    <property type="evidence" value="ECO:0007669"/>
    <property type="project" value="InterPro"/>
</dbReference>